<dbReference type="PANTHER" id="PTHR11705:SF143">
    <property type="entry name" value="SLL0236 PROTEIN"/>
    <property type="match status" value="1"/>
</dbReference>
<dbReference type="Gene3D" id="3.30.457.10">
    <property type="entry name" value="Copper amine oxidase-like, N-terminal domain"/>
    <property type="match status" value="1"/>
</dbReference>
<dbReference type="OrthoDB" id="9802862at2"/>
<proteinExistence type="inferred from homology"/>
<feature type="region of interest" description="Disordered" evidence="8">
    <location>
        <begin position="460"/>
        <end position="484"/>
    </location>
</feature>
<dbReference type="PRINTS" id="PR00765">
    <property type="entry name" value="CRBOXYPTASEA"/>
</dbReference>
<evidence type="ECO:0000256" key="6">
    <source>
        <dbReference type="ARBA" id="ARBA00023049"/>
    </source>
</evidence>
<accession>A0A6L3V8H3</accession>
<dbReference type="EMBL" id="WBOS01000003">
    <property type="protein sequence ID" value="KAB2336721.1"/>
    <property type="molecule type" value="Genomic_DNA"/>
</dbReference>
<dbReference type="SUPFAM" id="SSF53187">
    <property type="entry name" value="Zn-dependent exopeptidases"/>
    <property type="match status" value="1"/>
</dbReference>
<dbReference type="InterPro" id="IPR012854">
    <property type="entry name" value="Cu_amine_oxidase-like_N"/>
</dbReference>
<evidence type="ECO:0000313" key="10">
    <source>
        <dbReference type="EMBL" id="KAB2336721.1"/>
    </source>
</evidence>
<dbReference type="GO" id="GO:0005615">
    <property type="term" value="C:extracellular space"/>
    <property type="evidence" value="ECO:0007669"/>
    <property type="project" value="TreeGrafter"/>
</dbReference>
<evidence type="ECO:0000313" key="11">
    <source>
        <dbReference type="Proteomes" id="UP000481030"/>
    </source>
</evidence>
<keyword evidence="3" id="KW-0645">Protease</keyword>
<keyword evidence="11" id="KW-1185">Reference proteome</keyword>
<dbReference type="GO" id="GO:0006508">
    <property type="term" value="P:proteolysis"/>
    <property type="evidence" value="ECO:0007669"/>
    <property type="project" value="UniProtKB-KW"/>
</dbReference>
<dbReference type="SMART" id="SM00631">
    <property type="entry name" value="Zn_pept"/>
    <property type="match status" value="1"/>
</dbReference>
<dbReference type="InterPro" id="IPR036582">
    <property type="entry name" value="Mao_N_sf"/>
</dbReference>
<dbReference type="Pfam" id="PF07833">
    <property type="entry name" value="Cu_amine_oxidN1"/>
    <property type="match status" value="1"/>
</dbReference>
<evidence type="ECO:0000256" key="7">
    <source>
        <dbReference type="PROSITE-ProRule" id="PRU01379"/>
    </source>
</evidence>
<protein>
    <submittedName>
        <fullName evidence="10">Gamma-D-glutamyl-meso-diaminopimelate peptidase</fullName>
    </submittedName>
</protein>
<keyword evidence="5" id="KW-0862">Zinc</keyword>
<evidence type="ECO:0000256" key="1">
    <source>
        <dbReference type="ARBA" id="ARBA00001947"/>
    </source>
</evidence>
<dbReference type="InterPro" id="IPR034274">
    <property type="entry name" value="ENP1_M14_CPD"/>
</dbReference>
<dbReference type="InterPro" id="IPR000834">
    <property type="entry name" value="Peptidase_M14"/>
</dbReference>
<dbReference type="CDD" id="cd06229">
    <property type="entry name" value="M14_Endopeptidase_I"/>
    <property type="match status" value="1"/>
</dbReference>
<dbReference type="PROSITE" id="PS52035">
    <property type="entry name" value="PEPTIDASE_M14"/>
    <property type="match status" value="1"/>
</dbReference>
<evidence type="ECO:0000256" key="5">
    <source>
        <dbReference type="ARBA" id="ARBA00022833"/>
    </source>
</evidence>
<dbReference type="Gene3D" id="3.40.630.10">
    <property type="entry name" value="Zn peptidases"/>
    <property type="match status" value="1"/>
</dbReference>
<feature type="domain" description="Peptidase M14" evidence="9">
    <location>
        <begin position="34"/>
        <end position="329"/>
    </location>
</feature>
<reference evidence="10 11" key="1">
    <citation type="journal article" date="2016" name="Antonie Van Leeuwenhoek">
        <title>Bacillus depressus sp. nov., isolated from soil of a sunflower field.</title>
        <authorList>
            <person name="Wei X."/>
            <person name="Xin D."/>
            <person name="Xin Y."/>
            <person name="Zhang H."/>
            <person name="Wang T."/>
            <person name="Zhang J."/>
        </authorList>
    </citation>
    <scope>NUCLEOTIDE SEQUENCE [LARGE SCALE GENOMIC DNA]</scope>
    <source>
        <strain evidence="10 11">BZ1</strain>
    </source>
</reference>
<dbReference type="Pfam" id="PF00246">
    <property type="entry name" value="Peptidase_M14"/>
    <property type="match status" value="1"/>
</dbReference>
<evidence type="ECO:0000256" key="2">
    <source>
        <dbReference type="ARBA" id="ARBA00005988"/>
    </source>
</evidence>
<dbReference type="GO" id="GO:0008270">
    <property type="term" value="F:zinc ion binding"/>
    <property type="evidence" value="ECO:0007669"/>
    <property type="project" value="InterPro"/>
</dbReference>
<evidence type="ECO:0000259" key="9">
    <source>
        <dbReference type="PROSITE" id="PS52035"/>
    </source>
</evidence>
<evidence type="ECO:0000256" key="8">
    <source>
        <dbReference type="SAM" id="MobiDB-lite"/>
    </source>
</evidence>
<keyword evidence="4" id="KW-0378">Hydrolase</keyword>
<dbReference type="RefSeq" id="WP_151534676.1">
    <property type="nucleotide sequence ID" value="NZ_WBOS01000003.1"/>
</dbReference>
<gene>
    <name evidence="10" type="ORF">F7731_10225</name>
</gene>
<dbReference type="GO" id="GO:0004181">
    <property type="term" value="F:metallocarboxypeptidase activity"/>
    <property type="evidence" value="ECO:0007669"/>
    <property type="project" value="InterPro"/>
</dbReference>
<evidence type="ECO:0000256" key="3">
    <source>
        <dbReference type="ARBA" id="ARBA00022670"/>
    </source>
</evidence>
<dbReference type="AlphaFoldDB" id="A0A6L3V8H3"/>
<feature type="compositionally biased region" description="Basic and acidic residues" evidence="8">
    <location>
        <begin position="461"/>
        <end position="472"/>
    </location>
</feature>
<name>A0A6L3V8H3_9BACI</name>
<sequence>MKFQKLLISFAIIIVIFIVNPSESQAANIVNPKQIYTYEVMVRDIEALAARYPHLISYKTIGSSEYGRPIYAVSLGTGDANLFINGSHHAREWISTNLNMYMLEQYVKMYEGNQTYGGYNVKDLLGNTTIWFVPMVNPDGVTLQQSGLSKFPKDVHSSLIKMNMGSTNFKRWKANGKGIDLNRQYNVDWANIKNNASSPSWKNYKGSAPEQASEVKALVKFTKEIDPEMTISYHTSGEILYWNYHHKRVYERNYAQAKKISQLTGYSLVKPGPYPAGGGYADWFVAKYKRPGVTPELGRYAGDTNVPLSEFDRIWNQNKYMGLYAASESNKLYLARGGKPKPKEVSVNIDSQLIKFDQSALLMDGSTLVPIRGVFEHLGATVEWIQATNTIRAKSGSTNIELKVGSKLMLVDGKSITLGVAPQVINNRTLIPLRAVSEALGAYVSWDGATSTVYIISPPIKEVEPPPAKDEDTLPADEQTQPDV</sequence>
<feature type="active site" description="Proton donor/acceptor" evidence="7">
    <location>
        <position position="296"/>
    </location>
</feature>
<evidence type="ECO:0000256" key="4">
    <source>
        <dbReference type="ARBA" id="ARBA00022801"/>
    </source>
</evidence>
<dbReference type="PANTHER" id="PTHR11705">
    <property type="entry name" value="PROTEASE FAMILY M14 CARBOXYPEPTIDASE A,B"/>
    <property type="match status" value="1"/>
</dbReference>
<comment type="similarity">
    <text evidence="2 7">Belongs to the peptidase M14 family.</text>
</comment>
<comment type="cofactor">
    <cofactor evidence="1">
        <name>Zn(2+)</name>
        <dbReference type="ChEBI" id="CHEBI:29105"/>
    </cofactor>
</comment>
<dbReference type="SUPFAM" id="SSF55383">
    <property type="entry name" value="Copper amine oxidase, domain N"/>
    <property type="match status" value="1"/>
</dbReference>
<comment type="caution">
    <text evidence="10">The sequence shown here is derived from an EMBL/GenBank/DDBJ whole genome shotgun (WGS) entry which is preliminary data.</text>
</comment>
<keyword evidence="6" id="KW-0482">Metalloprotease</keyword>
<organism evidence="10 11">
    <name type="scientific">Cytobacillus depressus</name>
    <dbReference type="NCBI Taxonomy" id="1602942"/>
    <lineage>
        <taxon>Bacteria</taxon>
        <taxon>Bacillati</taxon>
        <taxon>Bacillota</taxon>
        <taxon>Bacilli</taxon>
        <taxon>Bacillales</taxon>
        <taxon>Bacillaceae</taxon>
        <taxon>Cytobacillus</taxon>
    </lineage>
</organism>
<dbReference type="Proteomes" id="UP000481030">
    <property type="component" value="Unassembled WGS sequence"/>
</dbReference>